<evidence type="ECO:0000256" key="1">
    <source>
        <dbReference type="ARBA" id="ARBA00022468"/>
    </source>
</evidence>
<dbReference type="InterPro" id="IPR000195">
    <property type="entry name" value="Rab-GAP-TBC_dom"/>
</dbReference>
<dbReference type="Gene3D" id="1.10.472.80">
    <property type="entry name" value="Ypt/Rab-GAP domain of gyp1p, domain 3"/>
    <property type="match status" value="1"/>
</dbReference>
<dbReference type="GO" id="GO:0005096">
    <property type="term" value="F:GTPase activator activity"/>
    <property type="evidence" value="ECO:0007669"/>
    <property type="project" value="UniProtKB-KW"/>
</dbReference>
<feature type="domain" description="Rab-GAP TBC" evidence="4">
    <location>
        <begin position="78"/>
        <end position="268"/>
    </location>
</feature>
<dbReference type="CTD" id="79774"/>
<dbReference type="PROSITE" id="PS50086">
    <property type="entry name" value="TBC_RABGAP"/>
    <property type="match status" value="1"/>
</dbReference>
<evidence type="ECO:0000259" key="4">
    <source>
        <dbReference type="PROSITE" id="PS50086"/>
    </source>
</evidence>
<dbReference type="FunFam" id="1.10.8.270:FF:000016">
    <property type="entry name" value="TBC1 domain family member 2A"/>
    <property type="match status" value="1"/>
</dbReference>
<dbReference type="PANTHER" id="PTHR47219">
    <property type="entry name" value="RAB GTPASE-ACTIVATING PROTEIN 1-LIKE"/>
    <property type="match status" value="1"/>
</dbReference>
<dbReference type="Proteomes" id="UP000694845">
    <property type="component" value="Unplaced"/>
</dbReference>
<evidence type="ECO:0000313" key="6">
    <source>
        <dbReference type="RefSeq" id="XP_022087984.1"/>
    </source>
</evidence>
<dbReference type="OrthoDB" id="294251at2759"/>
<reference evidence="6" key="1">
    <citation type="submission" date="2025-08" db="UniProtKB">
        <authorList>
            <consortium name="RefSeq"/>
        </authorList>
    </citation>
    <scope>IDENTIFICATION</scope>
</reference>
<dbReference type="Gene3D" id="1.10.8.270">
    <property type="entry name" value="putative rabgap domain of human tbc1 domain family member 14 like domains"/>
    <property type="match status" value="1"/>
</dbReference>
<accession>A0A8B7Y476</accession>
<evidence type="ECO:0000256" key="2">
    <source>
        <dbReference type="ARBA" id="ARBA00043879"/>
    </source>
</evidence>
<name>A0A8B7Y476_ACAPL</name>
<organism evidence="5 6">
    <name type="scientific">Acanthaster planci</name>
    <name type="common">Crown-of-thorns starfish</name>
    <dbReference type="NCBI Taxonomy" id="133434"/>
    <lineage>
        <taxon>Eukaryota</taxon>
        <taxon>Metazoa</taxon>
        <taxon>Echinodermata</taxon>
        <taxon>Eleutherozoa</taxon>
        <taxon>Asterozoa</taxon>
        <taxon>Asteroidea</taxon>
        <taxon>Valvatacea</taxon>
        <taxon>Valvatida</taxon>
        <taxon>Acanthasteridae</taxon>
        <taxon>Acanthaster</taxon>
    </lineage>
</organism>
<evidence type="ECO:0000256" key="3">
    <source>
        <dbReference type="ARBA" id="ARBA00070878"/>
    </source>
</evidence>
<dbReference type="GeneID" id="110977827"/>
<dbReference type="PANTHER" id="PTHR47219:SF10">
    <property type="entry name" value="GROWTH HORMONE-REGULATED TBC PROTEIN 1"/>
    <property type="match status" value="1"/>
</dbReference>
<dbReference type="AlphaFoldDB" id="A0A8B7Y476"/>
<comment type="function">
    <text evidence="2">May act as a GTPase-activating protein for Rab family protein(s).</text>
</comment>
<dbReference type="RefSeq" id="XP_022087984.1">
    <property type="nucleotide sequence ID" value="XM_022232292.1"/>
</dbReference>
<keyword evidence="5" id="KW-1185">Reference proteome</keyword>
<gene>
    <name evidence="6" type="primary">LOC110977827</name>
</gene>
<protein>
    <recommendedName>
        <fullName evidence="3">Growth hormone-regulated TBC protein 1</fullName>
    </recommendedName>
</protein>
<dbReference type="GO" id="GO:0031267">
    <property type="term" value="F:small GTPase binding"/>
    <property type="evidence" value="ECO:0007669"/>
    <property type="project" value="TreeGrafter"/>
</dbReference>
<dbReference type="InterPro" id="IPR050302">
    <property type="entry name" value="Rab_GAP_TBC_domain"/>
</dbReference>
<evidence type="ECO:0000313" key="5">
    <source>
        <dbReference type="Proteomes" id="UP000694845"/>
    </source>
</evidence>
<dbReference type="OMA" id="DTMIQDS"/>
<dbReference type="KEGG" id="aplc:110977827"/>
<dbReference type="Gene3D" id="1.10.10.750">
    <property type="entry name" value="Ypt/Rab-GAP domain of gyp1p, domain 1"/>
    <property type="match status" value="1"/>
</dbReference>
<dbReference type="Pfam" id="PF00566">
    <property type="entry name" value="RabGAP-TBC"/>
    <property type="match status" value="1"/>
</dbReference>
<dbReference type="InterPro" id="IPR035969">
    <property type="entry name" value="Rab-GAP_TBC_sf"/>
</dbReference>
<dbReference type="SMART" id="SM00164">
    <property type="entry name" value="TBC"/>
    <property type="match status" value="1"/>
</dbReference>
<dbReference type="FunFam" id="1.10.472.80:FF:000029">
    <property type="entry name" value="Growth hormone-regulated TBC protein 1"/>
    <property type="match status" value="1"/>
</dbReference>
<sequence length="345" mass="39716">MAATGGVTTGGDGDKDFRSEIDAYGFQRPDDFDYDTYEQFMSQYLSVLARRAGKWSKFMDGKKKVKKSAKVKRYIRKGISNEYRGVVWMYISGAEKMKAGNPGLYQRLLEGPKDQELMEVIKTDLHRTFPENIHFCNDSTVSKRASLQNVLVAFSHHHRADGYCQGLNFIVALMLLIVRDEESCFFLLETLVKRILPAYYTRQMNGLKIDQEVLGELVKQKLPEVSRRIEAESVPWSIPTTKWFICLFLDVLPIETVLRIWDCLFYEGSKILFRVCLSLIKQNQDLILGASSFPTLIEAFKKVTLHSRNTDCHTFMQNVFLDSQPLGRATIERLRNDCKMAETKE</sequence>
<proteinExistence type="predicted"/>
<dbReference type="SUPFAM" id="SSF47923">
    <property type="entry name" value="Ypt/Rab-GAP domain of gyp1p"/>
    <property type="match status" value="2"/>
</dbReference>
<keyword evidence="1" id="KW-0343">GTPase activation</keyword>